<sequence>MENYVIKYPSYFDEIEDIENDNIDVFIETEDGFTYTLVVTTPKYLFSYMDKEGVDFIPAAPPEVIVKKLSKEVIEKAVKTYLEDDSYWLKLYFLAGTNEGLFDVKEMDKILDKIKRTNKDIFG</sequence>
<comment type="caution">
    <text evidence="1">The sequence shown here is derived from an EMBL/GenBank/DDBJ whole genome shotgun (WGS) entry which is preliminary data.</text>
</comment>
<evidence type="ECO:0000313" key="2">
    <source>
        <dbReference type="Proteomes" id="UP000269573"/>
    </source>
</evidence>
<proteinExistence type="predicted"/>
<gene>
    <name evidence="1" type="ORF">EDM59_06655</name>
</gene>
<keyword evidence="2" id="KW-1185">Reference proteome</keyword>
<name>A0A3M8DL12_9BACL</name>
<reference evidence="1 2" key="1">
    <citation type="submission" date="2018-10" db="EMBL/GenBank/DDBJ databases">
        <title>Phylogenomics of Brevibacillus.</title>
        <authorList>
            <person name="Dunlap C."/>
        </authorList>
    </citation>
    <scope>NUCLEOTIDE SEQUENCE [LARGE SCALE GENOMIC DNA]</scope>
    <source>
        <strain evidence="1 2">JCM 15774</strain>
    </source>
</reference>
<dbReference type="AlphaFoldDB" id="A0A3M8DL12"/>
<evidence type="ECO:0000313" key="1">
    <source>
        <dbReference type="EMBL" id="RNB88782.1"/>
    </source>
</evidence>
<protein>
    <submittedName>
        <fullName evidence="1">Uncharacterized protein</fullName>
    </submittedName>
</protein>
<accession>A0A3M8DL12</accession>
<dbReference type="EMBL" id="RHHU01000003">
    <property type="protein sequence ID" value="RNB88782.1"/>
    <property type="molecule type" value="Genomic_DNA"/>
</dbReference>
<organism evidence="1 2">
    <name type="scientific">Brevibacillus nitrificans</name>
    <dbReference type="NCBI Taxonomy" id="651560"/>
    <lineage>
        <taxon>Bacteria</taxon>
        <taxon>Bacillati</taxon>
        <taxon>Bacillota</taxon>
        <taxon>Bacilli</taxon>
        <taxon>Bacillales</taxon>
        <taxon>Paenibacillaceae</taxon>
        <taxon>Brevibacillus</taxon>
    </lineage>
</organism>
<dbReference type="Proteomes" id="UP000269573">
    <property type="component" value="Unassembled WGS sequence"/>
</dbReference>
<dbReference type="RefSeq" id="WP_122922880.1">
    <property type="nucleotide sequence ID" value="NZ_RHHU01000003.1"/>
</dbReference>